<reference evidence="2" key="1">
    <citation type="submission" date="2013-08" db="EMBL/GenBank/DDBJ databases">
        <authorList>
            <person name="Mendez C."/>
            <person name="Richter M."/>
            <person name="Ferrer M."/>
            <person name="Sanchez J."/>
        </authorList>
    </citation>
    <scope>NUCLEOTIDE SEQUENCE</scope>
</reference>
<dbReference type="EMBL" id="AUZY01007228">
    <property type="protein sequence ID" value="EQD50661.1"/>
    <property type="molecule type" value="Genomic_DNA"/>
</dbReference>
<protein>
    <submittedName>
        <fullName evidence="2">Uncharacterized protein</fullName>
    </submittedName>
</protein>
<keyword evidence="1" id="KW-0812">Transmembrane</keyword>
<gene>
    <name evidence="2" type="ORF">B1B_11161</name>
</gene>
<proteinExistence type="predicted"/>
<organism evidence="2">
    <name type="scientific">mine drainage metagenome</name>
    <dbReference type="NCBI Taxonomy" id="410659"/>
    <lineage>
        <taxon>unclassified sequences</taxon>
        <taxon>metagenomes</taxon>
        <taxon>ecological metagenomes</taxon>
    </lineage>
</organism>
<name>T0ZQT8_9ZZZZ</name>
<sequence length="154" mass="17709">MVDPFSLKRSRTVFDYSFIFEKESFVEKQDPFAFDTWIIQKSILVAFLGLFIALCSPKKAMACVFCLEHMGMDASMFWTSDIMLSFRMNYSDIWIAGSQVQAGYSHIGGSQALLTQENTLQVLVTKKWMVQVTEPFYYRWNSNPQASSSNTYTP</sequence>
<reference evidence="2" key="2">
    <citation type="journal article" date="2014" name="ISME J.">
        <title>Microbial stratification in low pH oxic and suboxic macroscopic growths along an acid mine drainage.</title>
        <authorList>
            <person name="Mendez-Garcia C."/>
            <person name="Mesa V."/>
            <person name="Sprenger R.R."/>
            <person name="Richter M."/>
            <person name="Diez M.S."/>
            <person name="Solano J."/>
            <person name="Bargiela R."/>
            <person name="Golyshina O.V."/>
            <person name="Manteca A."/>
            <person name="Ramos J.L."/>
            <person name="Gallego J.R."/>
            <person name="Llorente I."/>
            <person name="Martins Dos Santos V.A."/>
            <person name="Jensen O.N."/>
            <person name="Pelaez A.I."/>
            <person name="Sanchez J."/>
            <person name="Ferrer M."/>
        </authorList>
    </citation>
    <scope>NUCLEOTIDE SEQUENCE</scope>
</reference>
<keyword evidence="1" id="KW-0472">Membrane</keyword>
<evidence type="ECO:0000256" key="1">
    <source>
        <dbReference type="SAM" id="Phobius"/>
    </source>
</evidence>
<feature type="non-terminal residue" evidence="2">
    <location>
        <position position="154"/>
    </location>
</feature>
<dbReference type="AlphaFoldDB" id="T0ZQT8"/>
<accession>T0ZQT8</accession>
<feature type="transmembrane region" description="Helical" evidence="1">
    <location>
        <begin position="37"/>
        <end position="55"/>
    </location>
</feature>
<comment type="caution">
    <text evidence="2">The sequence shown here is derived from an EMBL/GenBank/DDBJ whole genome shotgun (WGS) entry which is preliminary data.</text>
</comment>
<keyword evidence="1" id="KW-1133">Transmembrane helix</keyword>
<evidence type="ECO:0000313" key="2">
    <source>
        <dbReference type="EMBL" id="EQD50661.1"/>
    </source>
</evidence>